<proteinExistence type="predicted"/>
<evidence type="ECO:0000313" key="1">
    <source>
        <dbReference type="EMBL" id="KAG6958470.1"/>
    </source>
</evidence>
<dbReference type="Proteomes" id="UP000688947">
    <property type="component" value="Unassembled WGS sequence"/>
</dbReference>
<comment type="caution">
    <text evidence="1">The sequence shown here is derived from an EMBL/GenBank/DDBJ whole genome shotgun (WGS) entry which is preliminary data.</text>
</comment>
<name>A0A8T1UBD0_9STRA</name>
<gene>
    <name evidence="1" type="ORF">JG687_00009386</name>
</gene>
<dbReference type="OrthoDB" id="67499at2759"/>
<sequence>METCKWRNGYIAIELKGAGRAAMDLAAEMGHLKVVKWLHENRTKGCTVAAMTYAAERGNLEVVQWLRKNRDEGCPSTLLV</sequence>
<dbReference type="EMBL" id="JAENGZ010000486">
    <property type="protein sequence ID" value="KAG6958470.1"/>
    <property type="molecule type" value="Genomic_DNA"/>
</dbReference>
<reference evidence="1" key="1">
    <citation type="submission" date="2021-01" db="EMBL/GenBank/DDBJ databases">
        <title>Phytophthora aleatoria, a newly-described species from Pinus radiata is distinct from Phytophthora cactorum isolates based on comparative genomics.</title>
        <authorList>
            <person name="Mcdougal R."/>
            <person name="Panda P."/>
            <person name="Williams N."/>
            <person name="Studholme D.J."/>
        </authorList>
    </citation>
    <scope>NUCLEOTIDE SEQUENCE</scope>
    <source>
        <strain evidence="1">NZFS 3830</strain>
    </source>
</reference>
<dbReference type="PANTHER" id="PTHR46586:SF3">
    <property type="entry name" value="ANKYRIN REPEAT-CONTAINING PROTEIN"/>
    <property type="match status" value="1"/>
</dbReference>
<dbReference type="Pfam" id="PF13637">
    <property type="entry name" value="Ank_4"/>
    <property type="match status" value="1"/>
</dbReference>
<dbReference type="InterPro" id="IPR052050">
    <property type="entry name" value="SecEffector_AnkRepeat"/>
</dbReference>
<protein>
    <recommendedName>
        <fullName evidence="3">Ankyrin repeat-containing domain</fullName>
    </recommendedName>
</protein>
<dbReference type="InterPro" id="IPR002110">
    <property type="entry name" value="Ankyrin_rpt"/>
</dbReference>
<organism evidence="1 2">
    <name type="scientific">Phytophthora cactorum</name>
    <dbReference type="NCBI Taxonomy" id="29920"/>
    <lineage>
        <taxon>Eukaryota</taxon>
        <taxon>Sar</taxon>
        <taxon>Stramenopiles</taxon>
        <taxon>Oomycota</taxon>
        <taxon>Peronosporomycetes</taxon>
        <taxon>Peronosporales</taxon>
        <taxon>Peronosporaceae</taxon>
        <taxon>Phytophthora</taxon>
    </lineage>
</organism>
<accession>A0A8T1UBD0</accession>
<evidence type="ECO:0008006" key="3">
    <source>
        <dbReference type="Google" id="ProtNLM"/>
    </source>
</evidence>
<dbReference type="PANTHER" id="PTHR46586">
    <property type="entry name" value="ANKYRIN REPEAT-CONTAINING PROTEIN"/>
    <property type="match status" value="1"/>
</dbReference>
<evidence type="ECO:0000313" key="2">
    <source>
        <dbReference type="Proteomes" id="UP000688947"/>
    </source>
</evidence>
<dbReference type="AlphaFoldDB" id="A0A8T1UBD0"/>